<evidence type="ECO:0000313" key="5">
    <source>
        <dbReference type="EMBL" id="CEG11772.1"/>
    </source>
</evidence>
<dbReference type="SUPFAM" id="SSF51735">
    <property type="entry name" value="NAD(P)-binding Rossmann-fold domains"/>
    <property type="match status" value="1"/>
</dbReference>
<evidence type="ECO:0000259" key="3">
    <source>
        <dbReference type="PROSITE" id="PS51201"/>
    </source>
</evidence>
<feature type="domain" description="RCK C-terminal" evidence="4">
    <location>
        <begin position="137"/>
        <end position="217"/>
    </location>
</feature>
<dbReference type="SUPFAM" id="SSF116726">
    <property type="entry name" value="TrkA C-terminal domain-like"/>
    <property type="match status" value="1"/>
</dbReference>
<evidence type="ECO:0000256" key="1">
    <source>
        <dbReference type="ARBA" id="ARBA00022448"/>
    </source>
</evidence>
<gene>
    <name evidence="5" type="ORF">MSIBF_A1680003</name>
</gene>
<dbReference type="GO" id="GO:0008324">
    <property type="term" value="F:monoatomic cation transmembrane transporter activity"/>
    <property type="evidence" value="ECO:0007669"/>
    <property type="project" value="InterPro"/>
</dbReference>
<dbReference type="Gene3D" id="3.30.70.1450">
    <property type="entry name" value="Regulator of K+ conductance, C-terminal domain"/>
    <property type="match status" value="1"/>
</dbReference>
<feature type="domain" description="RCK N-terminal" evidence="3">
    <location>
        <begin position="1"/>
        <end position="118"/>
    </location>
</feature>
<protein>
    <submittedName>
        <fullName evidence="5">Putative Trk system potassium uptake protein TrkA homolog</fullName>
    </submittedName>
</protein>
<dbReference type="Pfam" id="PF02080">
    <property type="entry name" value="TrkA_C"/>
    <property type="match status" value="1"/>
</dbReference>
<accession>A0A098E718</accession>
<dbReference type="PROSITE" id="PS51202">
    <property type="entry name" value="RCK_C"/>
    <property type="match status" value="1"/>
</dbReference>
<sequence length="222" mass="23804">MSLYIIVGGGDSETELAKILLGEGHDVVVVEKEKEIAEKLAGILECLVINGDAANLETLKDAKIEKADGIAILTNNDSINLMITQFAKKLNVKTIVVRVNDMAKKDFFNPLGLTAVISPTSVIAITVRNSLVEGSEKTLMIFGNGKVELMEIPLPEGLIGKKILDLGMPEDTRVACIYRKGDIIIAHGNKILEKGDVIVVITKVGAVKELLGKFALASIKNA</sequence>
<reference evidence="5" key="1">
    <citation type="submission" date="2014-09" db="EMBL/GenBank/DDBJ databases">
        <authorList>
            <person name="Probst J Alexander"/>
        </authorList>
    </citation>
    <scope>NUCLEOTIDE SEQUENCE</scope>
</reference>
<dbReference type="GO" id="GO:0006813">
    <property type="term" value="P:potassium ion transport"/>
    <property type="evidence" value="ECO:0007669"/>
    <property type="project" value="InterPro"/>
</dbReference>
<dbReference type="InterPro" id="IPR006037">
    <property type="entry name" value="RCK_C"/>
</dbReference>
<keyword evidence="1" id="KW-0813">Transport</keyword>
<keyword evidence="2" id="KW-0406">Ion transport</keyword>
<dbReference type="InterPro" id="IPR036721">
    <property type="entry name" value="RCK_C_sf"/>
</dbReference>
<evidence type="ECO:0000256" key="2">
    <source>
        <dbReference type="ARBA" id="ARBA00023065"/>
    </source>
</evidence>
<dbReference type="Pfam" id="PF02254">
    <property type="entry name" value="TrkA_N"/>
    <property type="match status" value="1"/>
</dbReference>
<dbReference type="InterPro" id="IPR003148">
    <property type="entry name" value="RCK_N"/>
</dbReference>
<organism evidence="5">
    <name type="scientific">groundwater metagenome</name>
    <dbReference type="NCBI Taxonomy" id="717931"/>
    <lineage>
        <taxon>unclassified sequences</taxon>
        <taxon>metagenomes</taxon>
        <taxon>ecological metagenomes</taxon>
    </lineage>
</organism>
<name>A0A098E718_9ZZZZ</name>
<dbReference type="AlphaFoldDB" id="A0A098E718"/>
<dbReference type="PANTHER" id="PTHR43833:SF5">
    <property type="entry name" value="TRK SYSTEM POTASSIUM UPTAKE PROTEIN TRKA"/>
    <property type="match status" value="1"/>
</dbReference>
<dbReference type="PROSITE" id="PS51201">
    <property type="entry name" value="RCK_N"/>
    <property type="match status" value="1"/>
</dbReference>
<proteinExistence type="predicted"/>
<dbReference type="Gene3D" id="3.40.50.720">
    <property type="entry name" value="NAD(P)-binding Rossmann-like Domain"/>
    <property type="match status" value="1"/>
</dbReference>
<dbReference type="PANTHER" id="PTHR43833">
    <property type="entry name" value="POTASSIUM CHANNEL PROTEIN 2-RELATED-RELATED"/>
    <property type="match status" value="1"/>
</dbReference>
<evidence type="ECO:0000259" key="4">
    <source>
        <dbReference type="PROSITE" id="PS51202"/>
    </source>
</evidence>
<dbReference type="InterPro" id="IPR050721">
    <property type="entry name" value="Trk_Ktr_HKT_K-transport"/>
</dbReference>
<dbReference type="EMBL" id="CCXY01000077">
    <property type="protein sequence ID" value="CEG11772.1"/>
    <property type="molecule type" value="Genomic_DNA"/>
</dbReference>
<dbReference type="InterPro" id="IPR036291">
    <property type="entry name" value="NAD(P)-bd_dom_sf"/>
</dbReference>